<keyword evidence="3" id="KW-1185">Reference proteome</keyword>
<dbReference type="Proteomes" id="UP000191672">
    <property type="component" value="Unassembled WGS sequence"/>
</dbReference>
<proteinExistence type="predicted"/>
<accession>A0A1V6Q4X1</accession>
<evidence type="ECO:0000313" key="2">
    <source>
        <dbReference type="EMBL" id="OQD84298.1"/>
    </source>
</evidence>
<feature type="region of interest" description="Disordered" evidence="1">
    <location>
        <begin position="1"/>
        <end position="25"/>
    </location>
</feature>
<name>A0A1V6Q4X1_9EURO</name>
<dbReference type="AlphaFoldDB" id="A0A1V6Q4X1"/>
<gene>
    <name evidence="2" type="ORF">PENANT_c013G10901</name>
</gene>
<evidence type="ECO:0000256" key="1">
    <source>
        <dbReference type="SAM" id="MobiDB-lite"/>
    </source>
</evidence>
<comment type="caution">
    <text evidence="2">The sequence shown here is derived from an EMBL/GenBank/DDBJ whole genome shotgun (WGS) entry which is preliminary data.</text>
</comment>
<organism evidence="2 3">
    <name type="scientific">Penicillium antarcticum</name>
    <dbReference type="NCBI Taxonomy" id="416450"/>
    <lineage>
        <taxon>Eukaryota</taxon>
        <taxon>Fungi</taxon>
        <taxon>Dikarya</taxon>
        <taxon>Ascomycota</taxon>
        <taxon>Pezizomycotina</taxon>
        <taxon>Eurotiomycetes</taxon>
        <taxon>Eurotiomycetidae</taxon>
        <taxon>Eurotiales</taxon>
        <taxon>Aspergillaceae</taxon>
        <taxon>Penicillium</taxon>
    </lineage>
</organism>
<dbReference type="EMBL" id="MDYN01000013">
    <property type="protein sequence ID" value="OQD84298.1"/>
    <property type="molecule type" value="Genomic_DNA"/>
</dbReference>
<protein>
    <submittedName>
        <fullName evidence="2">Uncharacterized protein</fullName>
    </submittedName>
</protein>
<evidence type="ECO:0000313" key="3">
    <source>
        <dbReference type="Proteomes" id="UP000191672"/>
    </source>
</evidence>
<reference evidence="3" key="1">
    <citation type="journal article" date="2017" name="Nat. Microbiol.">
        <title>Global analysis of biosynthetic gene clusters reveals vast potential of secondary metabolite production in Penicillium species.</title>
        <authorList>
            <person name="Nielsen J.C."/>
            <person name="Grijseels S."/>
            <person name="Prigent S."/>
            <person name="Ji B."/>
            <person name="Dainat J."/>
            <person name="Nielsen K.F."/>
            <person name="Frisvad J.C."/>
            <person name="Workman M."/>
            <person name="Nielsen J."/>
        </authorList>
    </citation>
    <scope>NUCLEOTIDE SEQUENCE [LARGE SCALE GENOMIC DNA]</scope>
    <source>
        <strain evidence="3">IBT 31811</strain>
    </source>
</reference>
<sequence>MKRDSRLGSFAVPKKPRRSVASSTS</sequence>